<dbReference type="SUPFAM" id="SSF53850">
    <property type="entry name" value="Periplasmic binding protein-like II"/>
    <property type="match status" value="1"/>
</dbReference>
<organism evidence="6 7">
    <name type="scientific">Amycolatopsis suaedae</name>
    <dbReference type="NCBI Taxonomy" id="2510978"/>
    <lineage>
        <taxon>Bacteria</taxon>
        <taxon>Bacillati</taxon>
        <taxon>Actinomycetota</taxon>
        <taxon>Actinomycetes</taxon>
        <taxon>Pseudonocardiales</taxon>
        <taxon>Pseudonocardiaceae</taxon>
        <taxon>Amycolatopsis</taxon>
    </lineage>
</organism>
<reference evidence="6 7" key="1">
    <citation type="submission" date="2019-02" db="EMBL/GenBank/DDBJ databases">
        <title>Draft genome sequence of Amycolatopsis sp. 8-3EHSu isolated from roots of Suaeda maritima.</title>
        <authorList>
            <person name="Duangmal K."/>
            <person name="Chantavorakit T."/>
        </authorList>
    </citation>
    <scope>NUCLEOTIDE SEQUENCE [LARGE SCALE GENOMIC DNA]</scope>
    <source>
        <strain evidence="6 7">8-3EHSu</strain>
    </source>
</reference>
<accession>A0A4Q7J1R0</accession>
<evidence type="ECO:0000256" key="3">
    <source>
        <dbReference type="ARBA" id="ARBA00022729"/>
    </source>
</evidence>
<gene>
    <name evidence="6" type="ORF">EWH70_28945</name>
</gene>
<dbReference type="GO" id="GO:0005576">
    <property type="term" value="C:extracellular region"/>
    <property type="evidence" value="ECO:0007669"/>
    <property type="project" value="TreeGrafter"/>
</dbReference>
<evidence type="ECO:0000256" key="4">
    <source>
        <dbReference type="SAM" id="SignalP"/>
    </source>
</evidence>
<dbReference type="GO" id="GO:0006865">
    <property type="term" value="P:amino acid transport"/>
    <property type="evidence" value="ECO:0007669"/>
    <property type="project" value="TreeGrafter"/>
</dbReference>
<dbReference type="RefSeq" id="WP_130478721.1">
    <property type="nucleotide sequence ID" value="NZ_SFCC01000017.1"/>
</dbReference>
<feature type="signal peptide" evidence="4">
    <location>
        <begin position="1"/>
        <end position="20"/>
    </location>
</feature>
<evidence type="ECO:0000313" key="7">
    <source>
        <dbReference type="Proteomes" id="UP000292003"/>
    </source>
</evidence>
<evidence type="ECO:0000313" key="6">
    <source>
        <dbReference type="EMBL" id="RZQ60333.1"/>
    </source>
</evidence>
<dbReference type="Gene3D" id="3.40.190.10">
    <property type="entry name" value="Periplasmic binding protein-like II"/>
    <property type="match status" value="2"/>
</dbReference>
<protein>
    <submittedName>
        <fullName evidence="6">Glutamate ABC transporter substrate-binding protein</fullName>
    </submittedName>
</protein>
<dbReference type="CDD" id="cd13690">
    <property type="entry name" value="PBP2_GluB"/>
    <property type="match status" value="1"/>
</dbReference>
<evidence type="ECO:0000259" key="5">
    <source>
        <dbReference type="SMART" id="SM00062"/>
    </source>
</evidence>
<feature type="chain" id="PRO_5020997075" evidence="4">
    <location>
        <begin position="21"/>
        <end position="308"/>
    </location>
</feature>
<dbReference type="PANTHER" id="PTHR30085">
    <property type="entry name" value="AMINO ACID ABC TRANSPORTER PERMEASE"/>
    <property type="match status" value="1"/>
</dbReference>
<evidence type="ECO:0000256" key="1">
    <source>
        <dbReference type="ARBA" id="ARBA00010333"/>
    </source>
</evidence>
<dbReference type="AlphaFoldDB" id="A0A4Q7J1R0"/>
<sequence length="308" mass="32093">MPRRRLLPAVAAVLALTATAACGTGGGGGTPLADSSAAAPVGLVDRAPVATEAELAESPTAQAIKRRGQLLVGGELNMPLLSEQNSITGQTEGFDATLGKMLAKYIIGEPNVQVVQSTPETREAVLQTGTVDAVIRIYTITPQRAEKVAFAGPYLISGQSIATLRSESRIGKVEDLAGRDVAALAGSTSADAVERQVPTAKLTTFGTPAECVQALETGRVDAYVHDLTVLAGAARLNDKIQIVGQPFTSDPYGIGIRRGDDAFKRFVNTWLQKIEQAGIWEQAWRDSLGTVVAGQPPSPPVIGSVPGS</sequence>
<dbReference type="Proteomes" id="UP000292003">
    <property type="component" value="Unassembled WGS sequence"/>
</dbReference>
<evidence type="ECO:0000256" key="2">
    <source>
        <dbReference type="ARBA" id="ARBA00022448"/>
    </source>
</evidence>
<dbReference type="EMBL" id="SFCC01000017">
    <property type="protein sequence ID" value="RZQ60333.1"/>
    <property type="molecule type" value="Genomic_DNA"/>
</dbReference>
<keyword evidence="2" id="KW-0813">Transport</keyword>
<proteinExistence type="inferred from homology"/>
<dbReference type="OrthoDB" id="9807888at2"/>
<dbReference type="InterPro" id="IPR051455">
    <property type="entry name" value="Bact_solute-bind_prot3"/>
</dbReference>
<dbReference type="GO" id="GO:0030288">
    <property type="term" value="C:outer membrane-bounded periplasmic space"/>
    <property type="evidence" value="ECO:0007669"/>
    <property type="project" value="TreeGrafter"/>
</dbReference>
<dbReference type="SMART" id="SM00062">
    <property type="entry name" value="PBPb"/>
    <property type="match status" value="1"/>
</dbReference>
<feature type="domain" description="Solute-binding protein family 3/N-terminal" evidence="5">
    <location>
        <begin position="69"/>
        <end position="288"/>
    </location>
</feature>
<dbReference type="PANTHER" id="PTHR30085:SF6">
    <property type="entry name" value="ABC TRANSPORTER GLUTAMINE-BINDING PROTEIN GLNH"/>
    <property type="match status" value="1"/>
</dbReference>
<dbReference type="PROSITE" id="PS51257">
    <property type="entry name" value="PROKAR_LIPOPROTEIN"/>
    <property type="match status" value="1"/>
</dbReference>
<comment type="caution">
    <text evidence="6">The sequence shown here is derived from an EMBL/GenBank/DDBJ whole genome shotgun (WGS) entry which is preliminary data.</text>
</comment>
<dbReference type="Pfam" id="PF00497">
    <property type="entry name" value="SBP_bac_3"/>
    <property type="match status" value="1"/>
</dbReference>
<comment type="similarity">
    <text evidence="1">Belongs to the bacterial solute-binding protein 3 family.</text>
</comment>
<dbReference type="InterPro" id="IPR001638">
    <property type="entry name" value="Solute-binding_3/MltF_N"/>
</dbReference>
<name>A0A4Q7J1R0_9PSEU</name>
<keyword evidence="7" id="KW-1185">Reference proteome</keyword>
<keyword evidence="3 4" id="KW-0732">Signal</keyword>